<name>A0A388LWR7_CHABU</name>
<gene>
    <name evidence="1" type="ORF">CBR_g41779</name>
</gene>
<keyword evidence="2" id="KW-1185">Reference proteome</keyword>
<dbReference type="AlphaFoldDB" id="A0A388LWR7"/>
<evidence type="ECO:0000313" key="1">
    <source>
        <dbReference type="EMBL" id="GBG86715.1"/>
    </source>
</evidence>
<dbReference type="EMBL" id="BFEA01000576">
    <property type="protein sequence ID" value="GBG86715.1"/>
    <property type="molecule type" value="Genomic_DNA"/>
</dbReference>
<reference evidence="1 2" key="1">
    <citation type="journal article" date="2018" name="Cell">
        <title>The Chara Genome: Secondary Complexity and Implications for Plant Terrestrialization.</title>
        <authorList>
            <person name="Nishiyama T."/>
            <person name="Sakayama H."/>
            <person name="Vries J.D."/>
            <person name="Buschmann H."/>
            <person name="Saint-Marcoux D."/>
            <person name="Ullrich K.K."/>
            <person name="Haas F.B."/>
            <person name="Vanderstraeten L."/>
            <person name="Becker D."/>
            <person name="Lang D."/>
            <person name="Vosolsobe S."/>
            <person name="Rombauts S."/>
            <person name="Wilhelmsson P.K.I."/>
            <person name="Janitza P."/>
            <person name="Kern R."/>
            <person name="Heyl A."/>
            <person name="Rumpler F."/>
            <person name="Villalobos L.I.A.C."/>
            <person name="Clay J.M."/>
            <person name="Skokan R."/>
            <person name="Toyoda A."/>
            <person name="Suzuki Y."/>
            <person name="Kagoshima H."/>
            <person name="Schijlen E."/>
            <person name="Tajeshwar N."/>
            <person name="Catarino B."/>
            <person name="Hetherington A.J."/>
            <person name="Saltykova A."/>
            <person name="Bonnot C."/>
            <person name="Breuninger H."/>
            <person name="Symeonidi A."/>
            <person name="Radhakrishnan G.V."/>
            <person name="Van Nieuwerburgh F."/>
            <person name="Deforce D."/>
            <person name="Chang C."/>
            <person name="Karol K.G."/>
            <person name="Hedrich R."/>
            <person name="Ulvskov P."/>
            <person name="Glockner G."/>
            <person name="Delwiche C.F."/>
            <person name="Petrasek J."/>
            <person name="Van de Peer Y."/>
            <person name="Friml J."/>
            <person name="Beilby M."/>
            <person name="Dolan L."/>
            <person name="Kohara Y."/>
            <person name="Sugano S."/>
            <person name="Fujiyama A."/>
            <person name="Delaux P.-M."/>
            <person name="Quint M."/>
            <person name="TheiBen G."/>
            <person name="Hagemann M."/>
            <person name="Harholt J."/>
            <person name="Dunand C."/>
            <person name="Zachgo S."/>
            <person name="Langdale J."/>
            <person name="Maumus F."/>
            <person name="Straeten D.V.D."/>
            <person name="Gould S.B."/>
            <person name="Rensing S.A."/>
        </authorList>
    </citation>
    <scope>NUCLEOTIDE SEQUENCE [LARGE SCALE GENOMIC DNA]</scope>
    <source>
        <strain evidence="1 2">S276</strain>
    </source>
</reference>
<accession>A0A388LWR7</accession>
<evidence type="ECO:0000313" key="2">
    <source>
        <dbReference type="Proteomes" id="UP000265515"/>
    </source>
</evidence>
<organism evidence="1 2">
    <name type="scientific">Chara braunii</name>
    <name type="common">Braun's stonewort</name>
    <dbReference type="NCBI Taxonomy" id="69332"/>
    <lineage>
        <taxon>Eukaryota</taxon>
        <taxon>Viridiplantae</taxon>
        <taxon>Streptophyta</taxon>
        <taxon>Charophyceae</taxon>
        <taxon>Charales</taxon>
        <taxon>Characeae</taxon>
        <taxon>Chara</taxon>
    </lineage>
</organism>
<dbReference type="Gramene" id="GBG86715">
    <property type="protein sequence ID" value="GBG86715"/>
    <property type="gene ID" value="CBR_g41779"/>
</dbReference>
<comment type="caution">
    <text evidence="1">The sequence shown here is derived from an EMBL/GenBank/DDBJ whole genome shotgun (WGS) entry which is preliminary data.</text>
</comment>
<protein>
    <submittedName>
        <fullName evidence="1">Uncharacterized protein</fullName>
    </submittedName>
</protein>
<dbReference type="Proteomes" id="UP000265515">
    <property type="component" value="Unassembled WGS sequence"/>
</dbReference>
<sequence length="150" mass="17349">MCFDDGVYPTEIDPGKMAVEGREVRFKLNTSLDDIKVKWLKERTVTVIHKDAARFLPKNIKDDLERTFEDGWIIGNEDLQQNQRRGRIKIEGLGVASYVAKAKEAVKYMISEQLVDVTLGNTSYTILFKPWMTRAQFRELRKQEEDGYSG</sequence>
<proteinExistence type="predicted"/>
<dbReference type="STRING" id="69332.A0A388LWR7"/>